<accession>A0ABW8K061</accession>
<feature type="transmembrane region" description="Helical" evidence="1">
    <location>
        <begin position="18"/>
        <end position="37"/>
    </location>
</feature>
<evidence type="ECO:0000313" key="2">
    <source>
        <dbReference type="EMBL" id="MFK2916302.1"/>
    </source>
</evidence>
<dbReference type="EMBL" id="JADIKD010000006">
    <property type="protein sequence ID" value="MFK2916302.1"/>
    <property type="molecule type" value="Genomic_DNA"/>
</dbReference>
<organism evidence="2 3">
    <name type="scientific">Dyella koreensis</name>
    <dbReference type="NCBI Taxonomy" id="311235"/>
    <lineage>
        <taxon>Bacteria</taxon>
        <taxon>Pseudomonadati</taxon>
        <taxon>Pseudomonadota</taxon>
        <taxon>Gammaproteobacteria</taxon>
        <taxon>Lysobacterales</taxon>
        <taxon>Rhodanobacteraceae</taxon>
        <taxon>Dyella</taxon>
    </lineage>
</organism>
<proteinExistence type="predicted"/>
<evidence type="ECO:0008006" key="4">
    <source>
        <dbReference type="Google" id="ProtNLM"/>
    </source>
</evidence>
<evidence type="ECO:0000256" key="1">
    <source>
        <dbReference type="SAM" id="Phobius"/>
    </source>
</evidence>
<sequence length="134" mass="15443">MLLISFGALFVSMKRHEWGIAIAVCVIWLLAFAYFSFGFKYKIFWTNEEIRQEASGGNVCVRYEAITKVQLEVANSAEFVSPSRPFRRIAIYAERPSGDADFIDISLKHFYLADVRKMLKSIHLHRPDLVLPKL</sequence>
<reference evidence="2 3" key="1">
    <citation type="submission" date="2020-10" db="EMBL/GenBank/DDBJ databases">
        <title>Phylogeny of dyella-like bacteria.</title>
        <authorList>
            <person name="Fu J."/>
        </authorList>
    </citation>
    <scope>NUCLEOTIDE SEQUENCE [LARGE SCALE GENOMIC DNA]</scope>
    <source>
        <strain evidence="2 3">BB4</strain>
    </source>
</reference>
<protein>
    <recommendedName>
        <fullName evidence="4">DUF3592 domain-containing protein</fullName>
    </recommendedName>
</protein>
<dbReference type="Proteomes" id="UP001620408">
    <property type="component" value="Unassembled WGS sequence"/>
</dbReference>
<name>A0ABW8K061_9GAMM</name>
<dbReference type="RefSeq" id="WP_379984952.1">
    <property type="nucleotide sequence ID" value="NZ_JADIKD010000006.1"/>
</dbReference>
<gene>
    <name evidence="2" type="ORF">ISS97_03420</name>
</gene>
<keyword evidence="1" id="KW-1133">Transmembrane helix</keyword>
<keyword evidence="1" id="KW-0812">Transmembrane</keyword>
<keyword evidence="3" id="KW-1185">Reference proteome</keyword>
<comment type="caution">
    <text evidence="2">The sequence shown here is derived from an EMBL/GenBank/DDBJ whole genome shotgun (WGS) entry which is preliminary data.</text>
</comment>
<keyword evidence="1" id="KW-0472">Membrane</keyword>
<evidence type="ECO:0000313" key="3">
    <source>
        <dbReference type="Proteomes" id="UP001620408"/>
    </source>
</evidence>